<dbReference type="Gene3D" id="1.10.10.60">
    <property type="entry name" value="Homeodomain-like"/>
    <property type="match status" value="1"/>
</dbReference>
<evidence type="ECO:0000259" key="6">
    <source>
        <dbReference type="PROSITE" id="PS50977"/>
    </source>
</evidence>
<dbReference type="PROSITE" id="PS50977">
    <property type="entry name" value="HTH_TETR_2"/>
    <property type="match status" value="1"/>
</dbReference>
<dbReference type="InterPro" id="IPR011075">
    <property type="entry name" value="TetR_C"/>
</dbReference>
<evidence type="ECO:0000256" key="1">
    <source>
        <dbReference type="ARBA" id="ARBA00023015"/>
    </source>
</evidence>
<feature type="domain" description="HTH tetR-type" evidence="6">
    <location>
        <begin position="19"/>
        <end position="79"/>
    </location>
</feature>
<dbReference type="GO" id="GO:0003700">
    <property type="term" value="F:DNA-binding transcription factor activity"/>
    <property type="evidence" value="ECO:0007669"/>
    <property type="project" value="TreeGrafter"/>
</dbReference>
<proteinExistence type="predicted"/>
<dbReference type="Gene3D" id="1.10.357.10">
    <property type="entry name" value="Tetracycline Repressor, domain 2"/>
    <property type="match status" value="1"/>
</dbReference>
<dbReference type="SUPFAM" id="SSF48498">
    <property type="entry name" value="Tetracyclin repressor-like, C-terminal domain"/>
    <property type="match status" value="1"/>
</dbReference>
<keyword evidence="1" id="KW-0805">Transcription regulation</keyword>
<sequence>MTASPPPAPSRGRGRPRKPETDATIIAAGRRLLREGGIDALTFDAIAQVTGVTRATIYRRWPTKAHLLSSIANEDGGDEVHFVDVTEEEGMAGEVRALIEQSYRRYCLPDISAASLGLFAAIQRDPALRRELQLPIETAARADMRRIVNEGKAKGMVRADVDPDAFFDVTIGAVLSRMLMSSVAADENLIDDITGIILNGIAPRD</sequence>
<evidence type="ECO:0000256" key="3">
    <source>
        <dbReference type="ARBA" id="ARBA00023163"/>
    </source>
</evidence>
<evidence type="ECO:0000313" key="8">
    <source>
        <dbReference type="Proteomes" id="UP000241206"/>
    </source>
</evidence>
<evidence type="ECO:0000256" key="5">
    <source>
        <dbReference type="SAM" id="MobiDB-lite"/>
    </source>
</evidence>
<dbReference type="PANTHER" id="PTHR30055">
    <property type="entry name" value="HTH-TYPE TRANSCRIPTIONAL REGULATOR RUTR"/>
    <property type="match status" value="1"/>
</dbReference>
<keyword evidence="2 4" id="KW-0238">DNA-binding</keyword>
<feature type="DNA-binding region" description="H-T-H motif" evidence="4">
    <location>
        <begin position="42"/>
        <end position="61"/>
    </location>
</feature>
<dbReference type="SUPFAM" id="SSF46689">
    <property type="entry name" value="Homeodomain-like"/>
    <property type="match status" value="1"/>
</dbReference>
<dbReference type="EMBL" id="PHHF01000081">
    <property type="protein sequence ID" value="PTD16675.1"/>
    <property type="molecule type" value="Genomic_DNA"/>
</dbReference>
<dbReference type="PANTHER" id="PTHR30055:SF148">
    <property type="entry name" value="TETR-FAMILY TRANSCRIPTIONAL REGULATOR"/>
    <property type="match status" value="1"/>
</dbReference>
<dbReference type="RefSeq" id="WP_107396028.1">
    <property type="nucleotide sequence ID" value="NZ_PHHF01000081.1"/>
</dbReference>
<reference evidence="7 8" key="1">
    <citation type="submission" date="2017-11" db="EMBL/GenBank/DDBJ databases">
        <title>Sphingomonas oleivorans sp. nov., isolated from oil-contaminated soil.</title>
        <authorList>
            <person name="Wang L."/>
            <person name="Chen L."/>
        </authorList>
    </citation>
    <scope>NUCLEOTIDE SEQUENCE [LARGE SCALE GENOMIC DNA]</scope>
    <source>
        <strain evidence="7 8">K101</strain>
    </source>
</reference>
<dbReference type="PRINTS" id="PR00455">
    <property type="entry name" value="HTHTETR"/>
</dbReference>
<feature type="region of interest" description="Disordered" evidence="5">
    <location>
        <begin position="1"/>
        <end position="22"/>
    </location>
</feature>
<dbReference type="GO" id="GO:0000976">
    <property type="term" value="F:transcription cis-regulatory region binding"/>
    <property type="evidence" value="ECO:0007669"/>
    <property type="project" value="TreeGrafter"/>
</dbReference>
<comment type="caution">
    <text evidence="7">The sequence shown here is derived from an EMBL/GenBank/DDBJ whole genome shotgun (WGS) entry which is preliminary data.</text>
</comment>
<dbReference type="AlphaFoldDB" id="A0A2T4HLK9"/>
<protein>
    <submittedName>
        <fullName evidence="7">TetR family transcriptional regulator</fullName>
    </submittedName>
</protein>
<dbReference type="Proteomes" id="UP000241206">
    <property type="component" value="Unassembled WGS sequence"/>
</dbReference>
<evidence type="ECO:0000256" key="4">
    <source>
        <dbReference type="PROSITE-ProRule" id="PRU00335"/>
    </source>
</evidence>
<evidence type="ECO:0000256" key="2">
    <source>
        <dbReference type="ARBA" id="ARBA00023125"/>
    </source>
</evidence>
<dbReference type="InterPro" id="IPR036271">
    <property type="entry name" value="Tet_transcr_reg_TetR-rel_C_sf"/>
</dbReference>
<keyword evidence="8" id="KW-1185">Reference proteome</keyword>
<dbReference type="InterPro" id="IPR050109">
    <property type="entry name" value="HTH-type_TetR-like_transc_reg"/>
</dbReference>
<dbReference type="InterPro" id="IPR001647">
    <property type="entry name" value="HTH_TetR"/>
</dbReference>
<accession>A0A2T4HLK9</accession>
<dbReference type="Pfam" id="PF16859">
    <property type="entry name" value="TetR_C_11"/>
    <property type="match status" value="1"/>
</dbReference>
<keyword evidence="3" id="KW-0804">Transcription</keyword>
<evidence type="ECO:0000313" key="7">
    <source>
        <dbReference type="EMBL" id="PTD16675.1"/>
    </source>
</evidence>
<gene>
    <name evidence="7" type="ORF">CV103_20530</name>
</gene>
<dbReference type="Pfam" id="PF00440">
    <property type="entry name" value="TetR_N"/>
    <property type="match status" value="1"/>
</dbReference>
<dbReference type="InterPro" id="IPR009057">
    <property type="entry name" value="Homeodomain-like_sf"/>
</dbReference>
<organism evidence="7 8">
    <name type="scientific">Edaphosphingomonas fennica</name>
    <dbReference type="NCBI Taxonomy" id="114404"/>
    <lineage>
        <taxon>Bacteria</taxon>
        <taxon>Pseudomonadati</taxon>
        <taxon>Pseudomonadota</taxon>
        <taxon>Alphaproteobacteria</taxon>
        <taxon>Sphingomonadales</taxon>
        <taxon>Rhizorhabdaceae</taxon>
        <taxon>Edaphosphingomonas</taxon>
    </lineage>
</organism>
<name>A0A2T4HLK9_9SPHN</name>